<dbReference type="Proteomes" id="UP001480595">
    <property type="component" value="Unassembled WGS sequence"/>
</dbReference>
<evidence type="ECO:0000313" key="2">
    <source>
        <dbReference type="Proteomes" id="UP001480595"/>
    </source>
</evidence>
<protein>
    <submittedName>
        <fullName evidence="1">Uncharacterized protein</fullName>
    </submittedName>
</protein>
<dbReference type="RefSeq" id="XP_066721600.1">
    <property type="nucleotide sequence ID" value="XM_066853459.1"/>
</dbReference>
<proteinExistence type="predicted"/>
<name>A0ABR1WVA4_9PEZI</name>
<dbReference type="EMBL" id="JAQQWL010000002">
    <property type="protein sequence ID" value="KAK8087076.1"/>
    <property type="molecule type" value="Genomic_DNA"/>
</dbReference>
<dbReference type="GeneID" id="92086522"/>
<sequence length="98" mass="10802">MGIVSTTQYMVRGYDMASTAKDKERAKETHDPAAVVALNDSIKYDVVDDQKVKAFATSQNPADITMCDDKLRGCQSFDILVSTDSDLVPSCVSYWTNL</sequence>
<organism evidence="1 2">
    <name type="scientific">Apiospora phragmitis</name>
    <dbReference type="NCBI Taxonomy" id="2905665"/>
    <lineage>
        <taxon>Eukaryota</taxon>
        <taxon>Fungi</taxon>
        <taxon>Dikarya</taxon>
        <taxon>Ascomycota</taxon>
        <taxon>Pezizomycotina</taxon>
        <taxon>Sordariomycetes</taxon>
        <taxon>Xylariomycetidae</taxon>
        <taxon>Amphisphaeriales</taxon>
        <taxon>Apiosporaceae</taxon>
        <taxon>Apiospora</taxon>
    </lineage>
</organism>
<keyword evidence="2" id="KW-1185">Reference proteome</keyword>
<accession>A0ABR1WVA4</accession>
<reference evidence="1 2" key="1">
    <citation type="submission" date="2023-01" db="EMBL/GenBank/DDBJ databases">
        <title>Analysis of 21 Apiospora genomes using comparative genomics revels a genus with tremendous synthesis potential of carbohydrate active enzymes and secondary metabolites.</title>
        <authorList>
            <person name="Sorensen T."/>
        </authorList>
    </citation>
    <scope>NUCLEOTIDE SEQUENCE [LARGE SCALE GENOMIC DNA]</scope>
    <source>
        <strain evidence="1 2">CBS 135458</strain>
    </source>
</reference>
<evidence type="ECO:0000313" key="1">
    <source>
        <dbReference type="EMBL" id="KAK8087076.1"/>
    </source>
</evidence>
<gene>
    <name evidence="1" type="ORF">PG994_002050</name>
</gene>
<comment type="caution">
    <text evidence="1">The sequence shown here is derived from an EMBL/GenBank/DDBJ whole genome shotgun (WGS) entry which is preliminary data.</text>
</comment>